<dbReference type="PANTHER" id="PTHR33055:SF13">
    <property type="entry name" value="TRANSPOSASE"/>
    <property type="match status" value="1"/>
</dbReference>
<dbReference type="PANTHER" id="PTHR33055">
    <property type="entry name" value="TRANSPOSASE FOR INSERTION SEQUENCE ELEMENT IS1111A"/>
    <property type="match status" value="1"/>
</dbReference>
<reference evidence="4 5" key="2">
    <citation type="submission" date="2019-01" db="EMBL/GenBank/DDBJ databases">
        <authorList>
            <person name="Li Y."/>
        </authorList>
    </citation>
    <scope>NUCLEOTIDE SEQUENCE [LARGE SCALE GENOMIC DNA]</scope>
    <source>
        <strain evidence="4 5">07D10-4-3</strain>
    </source>
</reference>
<dbReference type="InterPro" id="IPR003346">
    <property type="entry name" value="Transposase_20"/>
</dbReference>
<feature type="coiled-coil region" evidence="1">
    <location>
        <begin position="138"/>
        <end position="188"/>
    </location>
</feature>
<reference evidence="4 5" key="1">
    <citation type="submission" date="2019-01" db="EMBL/GenBank/DDBJ databases">
        <title>Sinorhodobacter populi sp. nov. isolated from the symptomatic bark tissue of Populus euramericana canker.</title>
        <authorList>
            <person name="Xu G."/>
        </authorList>
    </citation>
    <scope>NUCLEOTIDE SEQUENCE [LARGE SCALE GENOMIC DNA]</scope>
    <source>
        <strain evidence="4 5">07D10-4-3</strain>
    </source>
</reference>
<evidence type="ECO:0000259" key="3">
    <source>
        <dbReference type="Pfam" id="PF02371"/>
    </source>
</evidence>
<comment type="caution">
    <text evidence="4">The sequence shown here is derived from an EMBL/GenBank/DDBJ whole genome shotgun (WGS) entry which is preliminary data.</text>
</comment>
<feature type="domain" description="Transposase IS116/IS110/IS902 C-terminal" evidence="3">
    <location>
        <begin position="209"/>
        <end position="289"/>
    </location>
</feature>
<evidence type="ECO:0000259" key="2">
    <source>
        <dbReference type="Pfam" id="PF01548"/>
    </source>
</evidence>
<feature type="domain" description="Transposase IS110-like N-terminal" evidence="2">
    <location>
        <begin position="41"/>
        <end position="162"/>
    </location>
</feature>
<organism evidence="4 5">
    <name type="scientific">Paenirhodobacter populi</name>
    <dbReference type="NCBI Taxonomy" id="2306993"/>
    <lineage>
        <taxon>Bacteria</taxon>
        <taxon>Pseudomonadati</taxon>
        <taxon>Pseudomonadota</taxon>
        <taxon>Alphaproteobacteria</taxon>
        <taxon>Rhodobacterales</taxon>
        <taxon>Rhodobacter group</taxon>
        <taxon>Paenirhodobacter</taxon>
    </lineage>
</organism>
<keyword evidence="1" id="KW-0175">Coiled coil</keyword>
<gene>
    <name evidence="4" type="ORF">D2T29_16040</name>
</gene>
<dbReference type="InterPro" id="IPR002525">
    <property type="entry name" value="Transp_IS110-like_N"/>
</dbReference>
<dbReference type="GO" id="GO:0003677">
    <property type="term" value="F:DNA binding"/>
    <property type="evidence" value="ECO:0007669"/>
    <property type="project" value="InterPro"/>
</dbReference>
<dbReference type="GO" id="GO:0006313">
    <property type="term" value="P:DNA transposition"/>
    <property type="evidence" value="ECO:0007669"/>
    <property type="project" value="InterPro"/>
</dbReference>
<dbReference type="NCBIfam" id="NF033542">
    <property type="entry name" value="transpos_IS110"/>
    <property type="match status" value="1"/>
</dbReference>
<sequence>MFQCVGWDYLPLPFSAKVTTPLQDVSRDWLDVHCLPDGHRCRVPNAPAGHAAVADLARDRDAVVCFESTGGQEWQLWALLEAEGVAGRQVPPAQVKAFAQSRGTRAKTDRIDAELIARFFAFRPEAGRSLPAEKLRLLRALTSKRAQLVEMRKRLLAQIRAHQKLGTAAMFEDINTELKQRIDSLIRELEDRIIRAITSDDRLAEMAIVLRSIPGIGPVASAMLIAEMPEIGTITGEEAAALTGLAPVAHDSGTLRGKRAIAGGRRALRHVMFQAALVAAHHNPSMRTFADRLRKAGKPHKVIITAVARKLVTIANALCKSRQKWAAPAP</sequence>
<name>A0A443K7L4_9RHOB</name>
<dbReference type="GO" id="GO:0004803">
    <property type="term" value="F:transposase activity"/>
    <property type="evidence" value="ECO:0007669"/>
    <property type="project" value="InterPro"/>
</dbReference>
<evidence type="ECO:0000313" key="4">
    <source>
        <dbReference type="EMBL" id="RWR28781.1"/>
    </source>
</evidence>
<dbReference type="Pfam" id="PF02371">
    <property type="entry name" value="Transposase_20"/>
    <property type="match status" value="1"/>
</dbReference>
<dbReference type="AlphaFoldDB" id="A0A443K7L4"/>
<accession>A0A443K7L4</accession>
<evidence type="ECO:0000313" key="5">
    <source>
        <dbReference type="Proteomes" id="UP000284451"/>
    </source>
</evidence>
<dbReference type="Proteomes" id="UP000284451">
    <property type="component" value="Unassembled WGS sequence"/>
</dbReference>
<protein>
    <submittedName>
        <fullName evidence="4">IS110 family transposase</fullName>
    </submittedName>
</protein>
<dbReference type="InterPro" id="IPR047650">
    <property type="entry name" value="Transpos_IS110"/>
</dbReference>
<dbReference type="Pfam" id="PF01548">
    <property type="entry name" value="DEDD_Tnp_IS110"/>
    <property type="match status" value="1"/>
</dbReference>
<proteinExistence type="predicted"/>
<dbReference type="EMBL" id="SAUY01000023">
    <property type="protein sequence ID" value="RWR28781.1"/>
    <property type="molecule type" value="Genomic_DNA"/>
</dbReference>
<evidence type="ECO:0000256" key="1">
    <source>
        <dbReference type="SAM" id="Coils"/>
    </source>
</evidence>